<keyword evidence="11" id="KW-0238">DNA-binding</keyword>
<dbReference type="Gene3D" id="3.40.50.300">
    <property type="entry name" value="P-loop containing nucleotide triphosphate hydrolases"/>
    <property type="match status" value="2"/>
</dbReference>
<dbReference type="InterPro" id="IPR006555">
    <property type="entry name" value="ATP-dep_Helicase_C"/>
</dbReference>
<evidence type="ECO:0000256" key="6">
    <source>
        <dbReference type="ARBA" id="ARBA00022801"/>
    </source>
</evidence>
<evidence type="ECO:0000256" key="14">
    <source>
        <dbReference type="ARBA" id="ARBA00038058"/>
    </source>
</evidence>
<dbReference type="PANTHER" id="PTHR11472">
    <property type="entry name" value="DNA REPAIR DEAD HELICASE RAD3/XP-D SUBFAMILY MEMBER"/>
    <property type="match status" value="1"/>
</dbReference>
<keyword evidence="13" id="KW-0413">Isomerase</keyword>
<comment type="similarity">
    <text evidence="14">Belongs to the helicase family. DinG subfamily.</text>
</comment>
<gene>
    <name evidence="19" type="ORF">VLY81_08245</name>
</gene>
<keyword evidence="3" id="KW-0479">Metal-binding</keyword>
<keyword evidence="8" id="KW-0067">ATP-binding</keyword>
<evidence type="ECO:0000256" key="9">
    <source>
        <dbReference type="ARBA" id="ARBA00023004"/>
    </source>
</evidence>
<keyword evidence="5" id="KW-0227">DNA damage</keyword>
<evidence type="ECO:0000256" key="5">
    <source>
        <dbReference type="ARBA" id="ARBA00022763"/>
    </source>
</evidence>
<evidence type="ECO:0000256" key="13">
    <source>
        <dbReference type="ARBA" id="ARBA00023235"/>
    </source>
</evidence>
<comment type="catalytic activity">
    <reaction evidence="16">
        <text>ATP + H2O = ADP + phosphate + H(+)</text>
        <dbReference type="Rhea" id="RHEA:13065"/>
        <dbReference type="ChEBI" id="CHEBI:15377"/>
        <dbReference type="ChEBI" id="CHEBI:15378"/>
        <dbReference type="ChEBI" id="CHEBI:30616"/>
        <dbReference type="ChEBI" id="CHEBI:43474"/>
        <dbReference type="ChEBI" id="CHEBI:456216"/>
        <dbReference type="EC" id="5.6.2.3"/>
    </reaction>
</comment>
<keyword evidence="9" id="KW-0408">Iron</keyword>
<dbReference type="SMART" id="SM00487">
    <property type="entry name" value="DEXDc"/>
    <property type="match status" value="1"/>
</dbReference>
<sequence length="745" mass="80771">MAAHPDGVGALFDDEGPLAGALGGRWERRLPQEWMARQVARTLETGAVALIEAGTGTGKSLAYLLPLASRLLEEGPEARAVVATYTIHLQEQLTVRDLPVVQRALGRPLTSAVAKGWGNYLCRLRLERVRQGQASWLEALEVETPSTDVVDRLARWADATDDGSLSTAPAGVGGDVWSLVAAHPDRCSRRRCPFYETCFYFAARQRMLQAQLIVANHHLLLSDLVVRREAGGADAAVLPPFRYLVVDEAHHLDDVATGHLGLELRRSALLGRLQRVARGRSGRALSQAATAALEDVRLVLDGLGRAALVAPVDGRGLESGVARTVRLRPGESSRWVPASALDAATDSLEHLASTAQRLAETLEVEEAGEGVSPADDRVVELRALARWAQQTAEALRQWTEAQDDDAVYWLEAGPSSELTLRAAPLDVGPVLAGELLGQVRAAVLTSATLACDGRMDAVRRRWGLGDRPTPGDFSVGERGESPAPESELLVEQEEDGVWRVVVGDAGAPSVVRDDGRVLECVIPSPFDFRRQALLAVPVDMPDVDASPYAEHLARLVADVARRLGGRTFCLFTSYRALAETRARLASCLEPYGIGLLCQGDMPRTALLDTFREAEGAGWVLLGTDSFWEGVDVPGAALSCVVMARLPFPIPDHPVALARAERLRRLGLHPFREDALPRAVVKFRQGFGRLVRSQQDRGAVVVADRRLLTRPYRASFLGALPRCQLLVAPAERIVREVGAWVAMPPR</sequence>
<evidence type="ECO:0000256" key="7">
    <source>
        <dbReference type="ARBA" id="ARBA00022806"/>
    </source>
</evidence>
<evidence type="ECO:0000256" key="8">
    <source>
        <dbReference type="ARBA" id="ARBA00022840"/>
    </source>
</evidence>
<dbReference type="InterPro" id="IPR045028">
    <property type="entry name" value="DinG/Rad3-like"/>
</dbReference>
<evidence type="ECO:0000256" key="17">
    <source>
        <dbReference type="SAM" id="MobiDB-lite"/>
    </source>
</evidence>
<proteinExistence type="inferred from homology"/>
<dbReference type="SUPFAM" id="SSF52540">
    <property type="entry name" value="P-loop containing nucleoside triphosphate hydrolases"/>
    <property type="match status" value="1"/>
</dbReference>
<evidence type="ECO:0000256" key="1">
    <source>
        <dbReference type="ARBA" id="ARBA00001966"/>
    </source>
</evidence>
<evidence type="ECO:0000256" key="3">
    <source>
        <dbReference type="ARBA" id="ARBA00022723"/>
    </source>
</evidence>
<keyword evidence="7 19" id="KW-0347">Helicase</keyword>
<reference evidence="20" key="1">
    <citation type="submission" date="2023-12" db="EMBL/GenBank/DDBJ databases">
        <title>Novel isolates from deep terrestrial aquifers shed light on the physiology and ecology of the class Limnochordia.</title>
        <authorList>
            <person name="Karnachuk O.V."/>
            <person name="Lukina A.P."/>
            <person name="Avakyan M.R."/>
            <person name="Kadnikov V."/>
            <person name="Begmatov S."/>
            <person name="Beletsky A.V."/>
            <person name="Mardanov A.V."/>
            <person name="Ravin N.V."/>
        </authorList>
    </citation>
    <scope>NUCLEOTIDE SEQUENCE [LARGE SCALE GENOMIC DNA]</scope>
    <source>
        <strain evidence="20">LN</strain>
    </source>
</reference>
<feature type="region of interest" description="Disordered" evidence="17">
    <location>
        <begin position="465"/>
        <end position="484"/>
    </location>
</feature>
<name>A0ABZ1BKU1_9FIRM</name>
<organism evidence="19 20">
    <name type="scientific">Geochorda subterranea</name>
    <dbReference type="NCBI Taxonomy" id="3109564"/>
    <lineage>
        <taxon>Bacteria</taxon>
        <taxon>Bacillati</taxon>
        <taxon>Bacillota</taxon>
        <taxon>Limnochordia</taxon>
        <taxon>Limnochordales</taxon>
        <taxon>Geochordaceae</taxon>
        <taxon>Geochorda</taxon>
    </lineage>
</organism>
<evidence type="ECO:0000259" key="18">
    <source>
        <dbReference type="PROSITE" id="PS51193"/>
    </source>
</evidence>
<feature type="domain" description="Helicase ATP-binding" evidence="18">
    <location>
        <begin position="18"/>
        <end position="297"/>
    </location>
</feature>
<dbReference type="InterPro" id="IPR011545">
    <property type="entry name" value="DEAD/DEAH_box_helicase_dom"/>
</dbReference>
<keyword evidence="10" id="KW-0411">Iron-sulfur</keyword>
<evidence type="ECO:0000256" key="12">
    <source>
        <dbReference type="ARBA" id="ARBA00023204"/>
    </source>
</evidence>
<dbReference type="SMART" id="SM00491">
    <property type="entry name" value="HELICc2"/>
    <property type="match status" value="1"/>
</dbReference>
<dbReference type="InterPro" id="IPR006554">
    <property type="entry name" value="Helicase-like_DEXD_c2"/>
</dbReference>
<evidence type="ECO:0000313" key="19">
    <source>
        <dbReference type="EMBL" id="WRP13442.1"/>
    </source>
</evidence>
<dbReference type="InterPro" id="IPR014001">
    <property type="entry name" value="Helicase_ATP-bd"/>
</dbReference>
<dbReference type="InterPro" id="IPR014013">
    <property type="entry name" value="Helic_SF1/SF2_ATP-bd_DinG/Rad3"/>
</dbReference>
<dbReference type="SMART" id="SM00488">
    <property type="entry name" value="DEXDc2"/>
    <property type="match status" value="1"/>
</dbReference>
<evidence type="ECO:0000256" key="15">
    <source>
        <dbReference type="ARBA" id="ARBA00044969"/>
    </source>
</evidence>
<dbReference type="GO" id="GO:0004386">
    <property type="term" value="F:helicase activity"/>
    <property type="evidence" value="ECO:0007669"/>
    <property type="project" value="UniProtKB-KW"/>
</dbReference>
<dbReference type="EMBL" id="CP141614">
    <property type="protein sequence ID" value="WRP13442.1"/>
    <property type="molecule type" value="Genomic_DNA"/>
</dbReference>
<keyword evidence="4" id="KW-0547">Nucleotide-binding</keyword>
<protein>
    <recommendedName>
        <fullName evidence="15">DNA 5'-3' helicase</fullName>
        <ecNumber evidence="15">5.6.2.3</ecNumber>
    </recommendedName>
</protein>
<dbReference type="RefSeq" id="WP_324667687.1">
    <property type="nucleotide sequence ID" value="NZ_CP141614.1"/>
</dbReference>
<comment type="cofactor">
    <cofactor evidence="1">
        <name>[4Fe-4S] cluster</name>
        <dbReference type="ChEBI" id="CHEBI:49883"/>
    </cofactor>
</comment>
<evidence type="ECO:0000256" key="11">
    <source>
        <dbReference type="ARBA" id="ARBA00023125"/>
    </source>
</evidence>
<keyword evidence="6" id="KW-0378">Hydrolase</keyword>
<evidence type="ECO:0000256" key="4">
    <source>
        <dbReference type="ARBA" id="ARBA00022741"/>
    </source>
</evidence>
<dbReference type="InterPro" id="IPR027417">
    <property type="entry name" value="P-loop_NTPase"/>
</dbReference>
<dbReference type="PANTHER" id="PTHR11472:SF34">
    <property type="entry name" value="REGULATOR OF TELOMERE ELONGATION HELICASE 1"/>
    <property type="match status" value="1"/>
</dbReference>
<keyword evidence="20" id="KW-1185">Reference proteome</keyword>
<keyword evidence="2" id="KW-0004">4Fe-4S</keyword>
<dbReference type="Pfam" id="PF06733">
    <property type="entry name" value="DEAD_2"/>
    <property type="match status" value="1"/>
</dbReference>
<evidence type="ECO:0000256" key="16">
    <source>
        <dbReference type="ARBA" id="ARBA00048954"/>
    </source>
</evidence>
<dbReference type="InterPro" id="IPR010614">
    <property type="entry name" value="RAD3-like_helicase_DEAD"/>
</dbReference>
<dbReference type="EC" id="5.6.2.3" evidence="15"/>
<keyword evidence="12" id="KW-0234">DNA repair</keyword>
<evidence type="ECO:0000256" key="10">
    <source>
        <dbReference type="ARBA" id="ARBA00023014"/>
    </source>
</evidence>
<evidence type="ECO:0000256" key="2">
    <source>
        <dbReference type="ARBA" id="ARBA00022485"/>
    </source>
</evidence>
<dbReference type="PROSITE" id="PS51193">
    <property type="entry name" value="HELICASE_ATP_BIND_2"/>
    <property type="match status" value="1"/>
</dbReference>
<dbReference type="Proteomes" id="UP001333102">
    <property type="component" value="Chromosome"/>
</dbReference>
<dbReference type="Pfam" id="PF00270">
    <property type="entry name" value="DEAD"/>
    <property type="match status" value="1"/>
</dbReference>
<evidence type="ECO:0000313" key="20">
    <source>
        <dbReference type="Proteomes" id="UP001333102"/>
    </source>
</evidence>
<accession>A0ABZ1BKU1</accession>
<dbReference type="Pfam" id="PF13307">
    <property type="entry name" value="Helicase_C_2"/>
    <property type="match status" value="1"/>
</dbReference>